<dbReference type="Proteomes" id="UP000199636">
    <property type="component" value="Unassembled WGS sequence"/>
</dbReference>
<dbReference type="SUPFAM" id="SSF55729">
    <property type="entry name" value="Acyl-CoA N-acyltransferases (Nat)"/>
    <property type="match status" value="1"/>
</dbReference>
<dbReference type="InterPro" id="IPR016181">
    <property type="entry name" value="Acyl_CoA_acyltransferase"/>
</dbReference>
<evidence type="ECO:0000259" key="1">
    <source>
        <dbReference type="PROSITE" id="PS51186"/>
    </source>
</evidence>
<feature type="domain" description="N-acetyltransferase" evidence="1">
    <location>
        <begin position="26"/>
        <end position="184"/>
    </location>
</feature>
<proteinExistence type="predicted"/>
<keyword evidence="2" id="KW-0808">Transferase</keyword>
<dbReference type="Gene3D" id="3.40.630.30">
    <property type="match status" value="1"/>
</dbReference>
<dbReference type="InterPro" id="IPR000182">
    <property type="entry name" value="GNAT_dom"/>
</dbReference>
<dbReference type="OrthoDB" id="5295305at2"/>
<dbReference type="RefSeq" id="WP_090268381.1">
    <property type="nucleotide sequence ID" value="NZ_FNDS01000019.1"/>
</dbReference>
<name>A0A1G8N3H4_9PSED</name>
<dbReference type="GO" id="GO:0008999">
    <property type="term" value="F:protein-N-terminal-alanine acetyltransferase activity"/>
    <property type="evidence" value="ECO:0007669"/>
    <property type="project" value="TreeGrafter"/>
</dbReference>
<organism evidence="2 3">
    <name type="scientific">Pseudomonas panipatensis</name>
    <dbReference type="NCBI Taxonomy" id="428992"/>
    <lineage>
        <taxon>Bacteria</taxon>
        <taxon>Pseudomonadati</taxon>
        <taxon>Pseudomonadota</taxon>
        <taxon>Gammaproteobacteria</taxon>
        <taxon>Pseudomonadales</taxon>
        <taxon>Pseudomonadaceae</taxon>
        <taxon>Pseudomonas</taxon>
    </lineage>
</organism>
<dbReference type="AlphaFoldDB" id="A0A1G8N3H4"/>
<dbReference type="InterPro" id="IPR051908">
    <property type="entry name" value="Ribosomal_N-acetyltransferase"/>
</dbReference>
<reference evidence="3" key="1">
    <citation type="submission" date="2016-10" db="EMBL/GenBank/DDBJ databases">
        <authorList>
            <person name="Varghese N."/>
            <person name="Submissions S."/>
        </authorList>
    </citation>
    <scope>NUCLEOTIDE SEQUENCE [LARGE SCALE GENOMIC DNA]</scope>
    <source>
        <strain evidence="3">CCM 7469</strain>
    </source>
</reference>
<dbReference type="PROSITE" id="PS51186">
    <property type="entry name" value="GNAT"/>
    <property type="match status" value="1"/>
</dbReference>
<dbReference type="GO" id="GO:1990189">
    <property type="term" value="F:protein N-terminal-serine acetyltransferase activity"/>
    <property type="evidence" value="ECO:0007669"/>
    <property type="project" value="TreeGrafter"/>
</dbReference>
<keyword evidence="3" id="KW-1185">Reference proteome</keyword>
<dbReference type="EMBL" id="FNDS01000019">
    <property type="protein sequence ID" value="SDI74693.1"/>
    <property type="molecule type" value="Genomic_DNA"/>
</dbReference>
<sequence>MTALPPALHWHPVAAPLHEKRCGRYVDLEPLDPTRHGDDLWLALQGPEADPLLWDYLPYGPFAERAPFDAWLAANAASADPQFYAVREHRSGRISGLLSFLRITPKDGVIEIGHIAFGRVMQRSPGSTEAVYLLAKHAFELGYRRLEWKCHSLNARSMRAAERLGFVHEGTFRQHMVIKDRNRDSAWFSILDHEWPARQLAFEHWLAPANFDAEGRQKQSLEALRGA</sequence>
<dbReference type="PANTHER" id="PTHR43441">
    <property type="entry name" value="RIBOSOMAL-PROTEIN-SERINE ACETYLTRANSFERASE"/>
    <property type="match status" value="1"/>
</dbReference>
<dbReference type="GO" id="GO:0005737">
    <property type="term" value="C:cytoplasm"/>
    <property type="evidence" value="ECO:0007669"/>
    <property type="project" value="TreeGrafter"/>
</dbReference>
<protein>
    <submittedName>
        <fullName evidence="2">Protein N-acetyltransferase, RimJ/RimL family</fullName>
    </submittedName>
</protein>
<gene>
    <name evidence="2" type="ORF">SAMN05216272_11927</name>
</gene>
<dbReference type="Pfam" id="PF13302">
    <property type="entry name" value="Acetyltransf_3"/>
    <property type="match status" value="1"/>
</dbReference>
<evidence type="ECO:0000313" key="3">
    <source>
        <dbReference type="Proteomes" id="UP000199636"/>
    </source>
</evidence>
<dbReference type="FunFam" id="3.40.630.30:FF:000047">
    <property type="entry name" value="Acetyltransferase, GNAT family"/>
    <property type="match status" value="1"/>
</dbReference>
<dbReference type="STRING" id="428992.SAMN05216272_11927"/>
<accession>A0A1G8N3H4</accession>
<evidence type="ECO:0000313" key="2">
    <source>
        <dbReference type="EMBL" id="SDI74693.1"/>
    </source>
</evidence>
<dbReference type="PANTHER" id="PTHR43441:SF2">
    <property type="entry name" value="FAMILY ACETYLTRANSFERASE, PUTATIVE (AFU_ORTHOLOGUE AFUA_7G00850)-RELATED"/>
    <property type="match status" value="1"/>
</dbReference>